<sequence length="92" mass="9737">MAAHGIERACTAVATILALQVPDLLDNDLGVEEAVGNIETLKSYRTDSVLLGTGSDVNQSVAPSASKAPRPRAFMLLVNVTNAPIFERIAME</sequence>
<accession>A0AA37GU64</accession>
<organism evidence="1 2">
    <name type="scientific">Colletotrichum liriopes</name>
    <dbReference type="NCBI Taxonomy" id="708192"/>
    <lineage>
        <taxon>Eukaryota</taxon>
        <taxon>Fungi</taxon>
        <taxon>Dikarya</taxon>
        <taxon>Ascomycota</taxon>
        <taxon>Pezizomycotina</taxon>
        <taxon>Sordariomycetes</taxon>
        <taxon>Hypocreomycetidae</taxon>
        <taxon>Glomerellales</taxon>
        <taxon>Glomerellaceae</taxon>
        <taxon>Colletotrichum</taxon>
        <taxon>Colletotrichum spaethianum species complex</taxon>
    </lineage>
</organism>
<comment type="caution">
    <text evidence="1">The sequence shown here is derived from an EMBL/GenBank/DDBJ whole genome shotgun (WGS) entry which is preliminary data.</text>
</comment>
<reference evidence="1 2" key="1">
    <citation type="submission" date="2021-07" db="EMBL/GenBank/DDBJ databases">
        <title>Genome data of Colletotrichum spaethianum.</title>
        <authorList>
            <person name="Utami Y.D."/>
            <person name="Hiruma K."/>
        </authorList>
    </citation>
    <scope>NUCLEOTIDE SEQUENCE [LARGE SCALE GENOMIC DNA]</scope>
    <source>
        <strain evidence="1 2">MAFF 242679</strain>
    </source>
</reference>
<dbReference type="AlphaFoldDB" id="A0AA37GU64"/>
<evidence type="ECO:0000313" key="1">
    <source>
        <dbReference type="EMBL" id="GJC86436.1"/>
    </source>
</evidence>
<evidence type="ECO:0000313" key="2">
    <source>
        <dbReference type="Proteomes" id="UP001055172"/>
    </source>
</evidence>
<proteinExistence type="predicted"/>
<dbReference type="EMBL" id="BPPX01000021">
    <property type="protein sequence ID" value="GJC86436.1"/>
    <property type="molecule type" value="Genomic_DNA"/>
</dbReference>
<keyword evidence="2" id="KW-1185">Reference proteome</keyword>
<gene>
    <name evidence="1" type="ORF">ColLi_09274</name>
</gene>
<dbReference type="Proteomes" id="UP001055172">
    <property type="component" value="Unassembled WGS sequence"/>
</dbReference>
<protein>
    <submittedName>
        <fullName evidence="1">Uncharacterized protein</fullName>
    </submittedName>
</protein>
<name>A0AA37GU64_9PEZI</name>